<sequence>MTGNNGQGGVLHGGQEEDLVWIDLRWEKRGGGRRSQSPAPPSPESRRFSSPAPVSFPRAGRSGKW</sequence>
<feature type="region of interest" description="Disordered" evidence="1">
    <location>
        <begin position="29"/>
        <end position="65"/>
    </location>
</feature>
<organism evidence="2 3">
    <name type="scientific">Triticum urartu</name>
    <name type="common">Red wild einkorn</name>
    <name type="synonym">Crithodium urartu</name>
    <dbReference type="NCBI Taxonomy" id="4572"/>
    <lineage>
        <taxon>Eukaryota</taxon>
        <taxon>Viridiplantae</taxon>
        <taxon>Streptophyta</taxon>
        <taxon>Embryophyta</taxon>
        <taxon>Tracheophyta</taxon>
        <taxon>Spermatophyta</taxon>
        <taxon>Magnoliopsida</taxon>
        <taxon>Liliopsida</taxon>
        <taxon>Poales</taxon>
        <taxon>Poaceae</taxon>
        <taxon>BOP clade</taxon>
        <taxon>Pooideae</taxon>
        <taxon>Triticodae</taxon>
        <taxon>Triticeae</taxon>
        <taxon>Triticinae</taxon>
        <taxon>Triticum</taxon>
    </lineage>
</organism>
<name>A0A8R7UPN8_TRIUA</name>
<evidence type="ECO:0000313" key="2">
    <source>
        <dbReference type="EnsemblPlants" id="TuG1812G0600000001.01.T01.cds445296"/>
    </source>
</evidence>
<reference evidence="2" key="3">
    <citation type="submission" date="2022-06" db="UniProtKB">
        <authorList>
            <consortium name="EnsemblPlants"/>
        </authorList>
    </citation>
    <scope>IDENTIFICATION</scope>
</reference>
<dbReference type="Gramene" id="TuG1812G0600000001.01.T01">
    <property type="protein sequence ID" value="TuG1812G0600000001.01.T01.cds445296"/>
    <property type="gene ID" value="TuG1812G0600000001.01"/>
</dbReference>
<dbReference type="Proteomes" id="UP000015106">
    <property type="component" value="Chromosome 6"/>
</dbReference>
<evidence type="ECO:0000313" key="3">
    <source>
        <dbReference type="Proteomes" id="UP000015106"/>
    </source>
</evidence>
<protein>
    <submittedName>
        <fullName evidence="2">Uncharacterized protein</fullName>
    </submittedName>
</protein>
<reference evidence="3" key="1">
    <citation type="journal article" date="2013" name="Nature">
        <title>Draft genome of the wheat A-genome progenitor Triticum urartu.</title>
        <authorList>
            <person name="Ling H.Q."/>
            <person name="Zhao S."/>
            <person name="Liu D."/>
            <person name="Wang J."/>
            <person name="Sun H."/>
            <person name="Zhang C."/>
            <person name="Fan H."/>
            <person name="Li D."/>
            <person name="Dong L."/>
            <person name="Tao Y."/>
            <person name="Gao C."/>
            <person name="Wu H."/>
            <person name="Li Y."/>
            <person name="Cui Y."/>
            <person name="Guo X."/>
            <person name="Zheng S."/>
            <person name="Wang B."/>
            <person name="Yu K."/>
            <person name="Liang Q."/>
            <person name="Yang W."/>
            <person name="Lou X."/>
            <person name="Chen J."/>
            <person name="Feng M."/>
            <person name="Jian J."/>
            <person name="Zhang X."/>
            <person name="Luo G."/>
            <person name="Jiang Y."/>
            <person name="Liu J."/>
            <person name="Wang Z."/>
            <person name="Sha Y."/>
            <person name="Zhang B."/>
            <person name="Wu H."/>
            <person name="Tang D."/>
            <person name="Shen Q."/>
            <person name="Xue P."/>
            <person name="Zou S."/>
            <person name="Wang X."/>
            <person name="Liu X."/>
            <person name="Wang F."/>
            <person name="Yang Y."/>
            <person name="An X."/>
            <person name="Dong Z."/>
            <person name="Zhang K."/>
            <person name="Zhang X."/>
            <person name="Luo M.C."/>
            <person name="Dvorak J."/>
            <person name="Tong Y."/>
            <person name="Wang J."/>
            <person name="Yang H."/>
            <person name="Li Z."/>
            <person name="Wang D."/>
            <person name="Zhang A."/>
            <person name="Wang J."/>
        </authorList>
    </citation>
    <scope>NUCLEOTIDE SEQUENCE</scope>
    <source>
        <strain evidence="3">cv. G1812</strain>
    </source>
</reference>
<evidence type="ECO:0000256" key="1">
    <source>
        <dbReference type="SAM" id="MobiDB-lite"/>
    </source>
</evidence>
<reference evidence="2" key="2">
    <citation type="submission" date="2018-03" db="EMBL/GenBank/DDBJ databases">
        <title>The Triticum urartu genome reveals the dynamic nature of wheat genome evolution.</title>
        <authorList>
            <person name="Ling H."/>
            <person name="Ma B."/>
            <person name="Shi X."/>
            <person name="Liu H."/>
            <person name="Dong L."/>
            <person name="Sun H."/>
            <person name="Cao Y."/>
            <person name="Gao Q."/>
            <person name="Zheng S."/>
            <person name="Li Y."/>
            <person name="Yu Y."/>
            <person name="Du H."/>
            <person name="Qi M."/>
            <person name="Li Y."/>
            <person name="Yu H."/>
            <person name="Cui Y."/>
            <person name="Wang N."/>
            <person name="Chen C."/>
            <person name="Wu H."/>
            <person name="Zhao Y."/>
            <person name="Zhang J."/>
            <person name="Li Y."/>
            <person name="Zhou W."/>
            <person name="Zhang B."/>
            <person name="Hu W."/>
            <person name="Eijk M."/>
            <person name="Tang J."/>
            <person name="Witsenboer H."/>
            <person name="Zhao S."/>
            <person name="Li Z."/>
            <person name="Zhang A."/>
            <person name="Wang D."/>
            <person name="Liang C."/>
        </authorList>
    </citation>
    <scope>NUCLEOTIDE SEQUENCE [LARGE SCALE GENOMIC DNA]</scope>
    <source>
        <strain evidence="2">cv. G1812</strain>
    </source>
</reference>
<accession>A0A8R7UPN8</accession>
<proteinExistence type="predicted"/>
<dbReference type="EnsemblPlants" id="TuG1812G0600000001.01.T01">
    <property type="protein sequence ID" value="TuG1812G0600000001.01.T01.cds445296"/>
    <property type="gene ID" value="TuG1812G0600000001.01"/>
</dbReference>
<keyword evidence="3" id="KW-1185">Reference proteome</keyword>
<dbReference type="AlphaFoldDB" id="A0A8R7UPN8"/>